<dbReference type="PROSITE" id="PS01133">
    <property type="entry name" value="UPF0017"/>
    <property type="match status" value="1"/>
</dbReference>
<keyword evidence="7" id="KW-1185">Reference proteome</keyword>
<sequence length="323" mass="37294">MPIIDSTYKPFFLFRNGFVSTVYSGLVRRVDLEQKRERITLSDGDFLDLDWSYSEEKTNKLIILLHGLEGNGKRPYMTGTAKLFNEHGVDAVCVNFRGCSGETNLKYRSYHSGATEDLEEVINHVLKEKDYTEIYLKGISLGANIILKYLGERTDVPKEIKAAVAVSAPCFLQGSARELHTFKNKLFHDRFLRHLSVSLKNKQKHFEDELSLETIENIKSLYDFDNVYTSQAHGFKDGLEYYKLSSSLQFLPYIKTPTLIINALNDSFLSHECYPVKEAKENDFLHLEMPKYGGHVGFISKKNIYYNECRALEFIKMNNRYNL</sequence>
<proteinExistence type="inferred from homology"/>
<evidence type="ECO:0000313" key="7">
    <source>
        <dbReference type="Proteomes" id="UP000441333"/>
    </source>
</evidence>
<dbReference type="InterPro" id="IPR012020">
    <property type="entry name" value="ABHD4"/>
</dbReference>
<evidence type="ECO:0000256" key="3">
    <source>
        <dbReference type="ARBA" id="ARBA00022801"/>
    </source>
</evidence>
<feature type="active site" description="Charge relay system" evidence="4">
    <location>
        <position position="140"/>
    </location>
</feature>
<feature type="active site" description="Charge relay system" evidence="4">
    <location>
        <position position="266"/>
    </location>
</feature>
<evidence type="ECO:0000256" key="4">
    <source>
        <dbReference type="PIRSR" id="PIRSR005211-1"/>
    </source>
</evidence>
<dbReference type="EMBL" id="WAAT01000050">
    <property type="protein sequence ID" value="KAB1067157.1"/>
    <property type="molecule type" value="Genomic_DNA"/>
</dbReference>
<comment type="similarity">
    <text evidence="1">Belongs to the AB hydrolase superfamily. AB hydrolase 4 family.</text>
</comment>
<dbReference type="Gene3D" id="3.40.50.1820">
    <property type="entry name" value="alpha/beta hydrolase"/>
    <property type="match status" value="1"/>
</dbReference>
<dbReference type="InterPro" id="IPR000073">
    <property type="entry name" value="AB_hydrolase_1"/>
</dbReference>
<protein>
    <submittedName>
        <fullName evidence="6">Alpha/beta fold hydrolase</fullName>
    </submittedName>
</protein>
<dbReference type="RefSeq" id="WP_150940165.1">
    <property type="nucleotide sequence ID" value="NZ_WAAT01000050.1"/>
</dbReference>
<dbReference type="PANTHER" id="PTHR10794">
    <property type="entry name" value="ABHYDROLASE DOMAIN-CONTAINING PROTEIN"/>
    <property type="match status" value="1"/>
</dbReference>
<evidence type="ECO:0000256" key="1">
    <source>
        <dbReference type="ARBA" id="ARBA00010884"/>
    </source>
</evidence>
<dbReference type="Proteomes" id="UP000441333">
    <property type="component" value="Unassembled WGS sequence"/>
</dbReference>
<keyword evidence="3 6" id="KW-0378">Hydrolase</keyword>
<evidence type="ECO:0000313" key="6">
    <source>
        <dbReference type="EMBL" id="KAB1067157.1"/>
    </source>
</evidence>
<accession>A0A6N6M9I1</accession>
<comment type="caution">
    <text evidence="6">The sequence shown here is derived from an EMBL/GenBank/DDBJ whole genome shotgun (WGS) entry which is preliminary data.</text>
</comment>
<dbReference type="GO" id="GO:0034338">
    <property type="term" value="F:short-chain carboxylesterase activity"/>
    <property type="evidence" value="ECO:0007669"/>
    <property type="project" value="TreeGrafter"/>
</dbReference>
<dbReference type="Pfam" id="PF00561">
    <property type="entry name" value="Abhydrolase_1"/>
    <property type="match status" value="1"/>
</dbReference>
<feature type="domain" description="AB hydrolase-1" evidence="5">
    <location>
        <begin position="61"/>
        <end position="298"/>
    </location>
</feature>
<reference evidence="6 7" key="1">
    <citation type="submission" date="2019-09" db="EMBL/GenBank/DDBJ databases">
        <authorList>
            <person name="Cao W.R."/>
        </authorList>
    </citation>
    <scope>NUCLEOTIDE SEQUENCE [LARGE SCALE GENOMIC DNA]</scope>
    <source>
        <strain evidence="6 7">B1N29</strain>
    </source>
</reference>
<dbReference type="SUPFAM" id="SSF53474">
    <property type="entry name" value="alpha/beta-Hydrolases"/>
    <property type="match status" value="1"/>
</dbReference>
<dbReference type="PIRSF" id="PIRSF005211">
    <property type="entry name" value="Ab_hydro_YheT"/>
    <property type="match status" value="1"/>
</dbReference>
<name>A0A6N6M9I1_9FLAO</name>
<dbReference type="PANTHER" id="PTHR10794:SF94">
    <property type="entry name" value="ESTERASE YHET-RELATED"/>
    <property type="match status" value="1"/>
</dbReference>
<dbReference type="GO" id="GO:0047372">
    <property type="term" value="F:monoacylglycerol lipase activity"/>
    <property type="evidence" value="ECO:0007669"/>
    <property type="project" value="TreeGrafter"/>
</dbReference>
<dbReference type="InterPro" id="IPR050960">
    <property type="entry name" value="AB_hydrolase_4_sf"/>
</dbReference>
<dbReference type="InterPro" id="IPR029058">
    <property type="entry name" value="AB_hydrolase_fold"/>
</dbReference>
<feature type="active site" description="Charge relay system" evidence="4">
    <location>
        <position position="295"/>
    </location>
</feature>
<gene>
    <name evidence="6" type="ORF">F6U93_12110</name>
</gene>
<evidence type="ECO:0000259" key="5">
    <source>
        <dbReference type="Pfam" id="PF00561"/>
    </source>
</evidence>
<evidence type="ECO:0000256" key="2">
    <source>
        <dbReference type="ARBA" id="ARBA00022487"/>
    </source>
</evidence>
<dbReference type="AlphaFoldDB" id="A0A6N6M9I1"/>
<dbReference type="InterPro" id="IPR000952">
    <property type="entry name" value="AB_hydrolase_4_CS"/>
</dbReference>
<organism evidence="6 7">
    <name type="scientific">Pseudotamlana haliotis</name>
    <dbReference type="NCBI Taxonomy" id="2614804"/>
    <lineage>
        <taxon>Bacteria</taxon>
        <taxon>Pseudomonadati</taxon>
        <taxon>Bacteroidota</taxon>
        <taxon>Flavobacteriia</taxon>
        <taxon>Flavobacteriales</taxon>
        <taxon>Flavobacteriaceae</taxon>
        <taxon>Pseudotamlana</taxon>
    </lineage>
</organism>
<keyword evidence="2" id="KW-0719">Serine esterase</keyword>